<dbReference type="InterPro" id="IPR022500">
    <property type="entry name" value="PRTRC_ThiF"/>
</dbReference>
<protein>
    <submittedName>
        <fullName evidence="3">PRTRC system ThiF family protein</fullName>
    </submittedName>
</protein>
<feature type="region of interest" description="Disordered" evidence="1">
    <location>
        <begin position="252"/>
        <end position="276"/>
    </location>
</feature>
<evidence type="ECO:0000256" key="1">
    <source>
        <dbReference type="SAM" id="MobiDB-lite"/>
    </source>
</evidence>
<dbReference type="RefSeq" id="WP_014682725.1">
    <property type="nucleotide sequence ID" value="NZ_JBHSOH010000015.1"/>
</dbReference>
<dbReference type="PANTHER" id="PTHR10953:SF247">
    <property type="entry name" value="SLL6053 PROTEIN"/>
    <property type="match status" value="1"/>
</dbReference>
<accession>A0ABW1DKG2</accession>
<proteinExistence type="predicted"/>
<gene>
    <name evidence="3" type="ORF">ACFPQ6_12945</name>
</gene>
<keyword evidence="4" id="KW-1185">Reference proteome</keyword>
<dbReference type="SUPFAM" id="SSF69572">
    <property type="entry name" value="Activating enzymes of the ubiquitin-like proteins"/>
    <property type="match status" value="1"/>
</dbReference>
<evidence type="ECO:0000259" key="2">
    <source>
        <dbReference type="Pfam" id="PF00899"/>
    </source>
</evidence>
<evidence type="ECO:0000313" key="3">
    <source>
        <dbReference type="EMBL" id="MFC5849217.1"/>
    </source>
</evidence>
<dbReference type="NCBIfam" id="TIGR03736">
    <property type="entry name" value="PRTRC_ThiF"/>
    <property type="match status" value="1"/>
</dbReference>
<dbReference type="PANTHER" id="PTHR10953">
    <property type="entry name" value="UBIQUITIN-ACTIVATING ENZYME E1"/>
    <property type="match status" value="1"/>
</dbReference>
<dbReference type="Gene3D" id="3.40.50.720">
    <property type="entry name" value="NAD(P)-binding Rossmann-like Domain"/>
    <property type="match status" value="1"/>
</dbReference>
<dbReference type="InterPro" id="IPR035985">
    <property type="entry name" value="Ubiquitin-activating_enz"/>
</dbReference>
<dbReference type="Proteomes" id="UP001595979">
    <property type="component" value="Unassembled WGS sequence"/>
</dbReference>
<sequence>MHHLQRSIRELLTDNKPLKVAVVGVGGTGSEVLIGLVRLHDALVALGYAGGLQVTAFDPDTVSPSNLVRQRYFATDLGRNKAEVLIGRINLSCGMVWRSCSQKFNSDRARKNWDIVISCVDTRKSRKELHQAAFSKGLYTWRYWLDCGNDLSNGQVILGTPGSTARDSLPCATQLHPELMDLSLPEDDTPSCSAVEALSRQDLYVGKEASLHALNLLWQLLRDKTLTDHARYFDQRQGTLGVRRCIPRPRISRRRLDSPPEPSVISTVPEASAPTPITPHTPILDAVLGVHLGTQLDTPLLREALTALLSDLTPELLAQAQAEGQTQLRPTPLGDEIAVYH</sequence>
<feature type="domain" description="THIF-type NAD/FAD binding fold" evidence="2">
    <location>
        <begin position="18"/>
        <end position="239"/>
    </location>
</feature>
<comment type="caution">
    <text evidence="3">The sequence shown here is derived from an EMBL/GenBank/DDBJ whole genome shotgun (WGS) entry which is preliminary data.</text>
</comment>
<reference evidence="4" key="1">
    <citation type="journal article" date="2019" name="Int. J. Syst. Evol. Microbiol.">
        <title>The Global Catalogue of Microorganisms (GCM) 10K type strain sequencing project: providing services to taxonomists for standard genome sequencing and annotation.</title>
        <authorList>
            <consortium name="The Broad Institute Genomics Platform"/>
            <consortium name="The Broad Institute Genome Sequencing Center for Infectious Disease"/>
            <person name="Wu L."/>
            <person name="Ma J."/>
        </authorList>
    </citation>
    <scope>NUCLEOTIDE SEQUENCE [LARGE SCALE GENOMIC DNA]</scope>
    <source>
        <strain evidence="4">CGMCC 1.15053</strain>
    </source>
</reference>
<organism evidence="3 4">
    <name type="scientific">Deinococcus petrolearius</name>
    <dbReference type="NCBI Taxonomy" id="1751295"/>
    <lineage>
        <taxon>Bacteria</taxon>
        <taxon>Thermotogati</taxon>
        <taxon>Deinococcota</taxon>
        <taxon>Deinococci</taxon>
        <taxon>Deinococcales</taxon>
        <taxon>Deinococcaceae</taxon>
        <taxon>Deinococcus</taxon>
    </lineage>
</organism>
<dbReference type="EMBL" id="JBHSOH010000015">
    <property type="protein sequence ID" value="MFC5849217.1"/>
    <property type="molecule type" value="Genomic_DNA"/>
</dbReference>
<dbReference type="InterPro" id="IPR000594">
    <property type="entry name" value="ThiF_NAD_FAD-bd"/>
</dbReference>
<evidence type="ECO:0000313" key="4">
    <source>
        <dbReference type="Proteomes" id="UP001595979"/>
    </source>
</evidence>
<dbReference type="InterPro" id="IPR045886">
    <property type="entry name" value="ThiF/MoeB/HesA"/>
</dbReference>
<dbReference type="Pfam" id="PF00899">
    <property type="entry name" value="ThiF"/>
    <property type="match status" value="1"/>
</dbReference>
<name>A0ABW1DKG2_9DEIO</name>
<feature type="region of interest" description="Disordered" evidence="1">
    <location>
        <begin position="322"/>
        <end position="341"/>
    </location>
</feature>